<sequence>MCRTLSGAPRKIDAFYRIPSGFSFAVMMFSVPLTYCLRPSVRSTRPPIPAPSQAPSAPAGHVCLRAAPTLRLSPDAAPRFQRHCPSLLAFATRRYSRECVRRPRPRMACLQGQANGYMRPAREPRVDPAPYHRPDSARTPLGPPSSGAHSARVRSPADSAGRVWMLIMRCIRPIFGPANPAPRAARQSANSPTPPLTRGVPPPPAQVSARPRTTRPHPPTRTNIRPIFYHSPQHTAYPLRSALPCSQKPPPRQHFASSRASRTRPRSPAPNTQRTRAPAWPPLNARHPRVRDHATAARPCRPAPSSPEPRAHLHRFVLT</sequence>
<protein>
    <submittedName>
        <fullName evidence="3">Vegetative cell wall protein gp1-like</fullName>
    </submittedName>
</protein>
<evidence type="ECO:0000256" key="1">
    <source>
        <dbReference type="SAM" id="MobiDB-lite"/>
    </source>
</evidence>
<dbReference type="RefSeq" id="XP_021284055.1">
    <property type="nucleotide sequence ID" value="XM_021428380.1"/>
</dbReference>
<gene>
    <name evidence="3" type="primary">LOC110416388</name>
</gene>
<keyword evidence="2" id="KW-1185">Reference proteome</keyword>
<name>A0A6J1AB77_9ROSI</name>
<dbReference type="Proteomes" id="UP000504621">
    <property type="component" value="Unplaced"/>
</dbReference>
<dbReference type="AlphaFoldDB" id="A0A6J1AB77"/>
<proteinExistence type="predicted"/>
<feature type="compositionally biased region" description="Pro residues" evidence="1">
    <location>
        <begin position="192"/>
        <end position="205"/>
    </location>
</feature>
<feature type="region of interest" description="Disordered" evidence="1">
    <location>
        <begin position="111"/>
        <end position="157"/>
    </location>
</feature>
<feature type="region of interest" description="Disordered" evidence="1">
    <location>
        <begin position="179"/>
        <end position="319"/>
    </location>
</feature>
<dbReference type="GeneID" id="110416388"/>
<reference evidence="3" key="1">
    <citation type="submission" date="2025-08" db="UniProtKB">
        <authorList>
            <consortium name="RefSeq"/>
        </authorList>
    </citation>
    <scope>IDENTIFICATION</scope>
    <source>
        <tissue evidence="3">Leaf</tissue>
    </source>
</reference>
<accession>A0A6J1AB77</accession>
<feature type="compositionally biased region" description="Basic and acidic residues" evidence="1">
    <location>
        <begin position="120"/>
        <end position="136"/>
    </location>
</feature>
<evidence type="ECO:0000313" key="2">
    <source>
        <dbReference type="Proteomes" id="UP000504621"/>
    </source>
</evidence>
<organism evidence="2 3">
    <name type="scientific">Herrania umbratica</name>
    <dbReference type="NCBI Taxonomy" id="108875"/>
    <lineage>
        <taxon>Eukaryota</taxon>
        <taxon>Viridiplantae</taxon>
        <taxon>Streptophyta</taxon>
        <taxon>Embryophyta</taxon>
        <taxon>Tracheophyta</taxon>
        <taxon>Spermatophyta</taxon>
        <taxon>Magnoliopsida</taxon>
        <taxon>eudicotyledons</taxon>
        <taxon>Gunneridae</taxon>
        <taxon>Pentapetalae</taxon>
        <taxon>rosids</taxon>
        <taxon>malvids</taxon>
        <taxon>Malvales</taxon>
        <taxon>Malvaceae</taxon>
        <taxon>Byttnerioideae</taxon>
        <taxon>Herrania</taxon>
    </lineage>
</organism>
<evidence type="ECO:0000313" key="3">
    <source>
        <dbReference type="RefSeq" id="XP_021284055.1"/>
    </source>
</evidence>